<protein>
    <submittedName>
        <fullName evidence="4">Uncharacterized protein</fullName>
    </submittedName>
</protein>
<dbReference type="SMART" id="SM00369">
    <property type="entry name" value="LRR_TYP"/>
    <property type="match status" value="5"/>
</dbReference>
<keyword evidence="3" id="KW-0677">Repeat</keyword>
<comment type="caution">
    <text evidence="4">The sequence shown here is derived from an EMBL/GenBank/DDBJ whole genome shotgun (WGS) entry which is preliminary data.</text>
</comment>
<dbReference type="InterPro" id="IPR050541">
    <property type="entry name" value="LRR_TM_domain-containing"/>
</dbReference>
<dbReference type="SUPFAM" id="SSF52058">
    <property type="entry name" value="L domain-like"/>
    <property type="match status" value="2"/>
</dbReference>
<accession>A0A813WC00</accession>
<keyword evidence="1" id="KW-0433">Leucine-rich repeat</keyword>
<dbReference type="AlphaFoldDB" id="A0A813WC00"/>
<dbReference type="Pfam" id="PF13855">
    <property type="entry name" value="LRR_8"/>
    <property type="match status" value="1"/>
</dbReference>
<dbReference type="Proteomes" id="UP000663879">
    <property type="component" value="Unassembled WGS sequence"/>
</dbReference>
<name>A0A813WC00_9BILA</name>
<reference evidence="4" key="1">
    <citation type="submission" date="2021-02" db="EMBL/GenBank/DDBJ databases">
        <authorList>
            <person name="Nowell W R."/>
        </authorList>
    </citation>
    <scope>NUCLEOTIDE SEQUENCE</scope>
    <source>
        <strain evidence="4">Ploen Becks lab</strain>
    </source>
</reference>
<evidence type="ECO:0000256" key="2">
    <source>
        <dbReference type="ARBA" id="ARBA00022729"/>
    </source>
</evidence>
<evidence type="ECO:0000256" key="1">
    <source>
        <dbReference type="ARBA" id="ARBA00022614"/>
    </source>
</evidence>
<proteinExistence type="predicted"/>
<evidence type="ECO:0000313" key="5">
    <source>
        <dbReference type="Proteomes" id="UP000663879"/>
    </source>
</evidence>
<dbReference type="PANTHER" id="PTHR24369">
    <property type="entry name" value="ANTIGEN BSP, PUTATIVE-RELATED"/>
    <property type="match status" value="1"/>
</dbReference>
<organism evidence="4 5">
    <name type="scientific">Brachionus calyciflorus</name>
    <dbReference type="NCBI Taxonomy" id="104777"/>
    <lineage>
        <taxon>Eukaryota</taxon>
        <taxon>Metazoa</taxon>
        <taxon>Spiralia</taxon>
        <taxon>Gnathifera</taxon>
        <taxon>Rotifera</taxon>
        <taxon>Eurotatoria</taxon>
        <taxon>Monogononta</taxon>
        <taxon>Pseudotrocha</taxon>
        <taxon>Ploima</taxon>
        <taxon>Brachionidae</taxon>
        <taxon>Brachionus</taxon>
    </lineage>
</organism>
<dbReference type="InterPro" id="IPR003591">
    <property type="entry name" value="Leu-rich_rpt_typical-subtyp"/>
</dbReference>
<dbReference type="EMBL" id="CAJNOC010001303">
    <property type="protein sequence ID" value="CAF0852874.1"/>
    <property type="molecule type" value="Genomic_DNA"/>
</dbReference>
<dbReference type="InterPro" id="IPR032675">
    <property type="entry name" value="LRR_dom_sf"/>
</dbReference>
<dbReference type="InterPro" id="IPR001611">
    <property type="entry name" value="Leu-rich_rpt"/>
</dbReference>
<dbReference type="Gene3D" id="3.80.10.10">
    <property type="entry name" value="Ribonuclease Inhibitor"/>
    <property type="match status" value="2"/>
</dbReference>
<sequence length="580" mass="67615">MDASFKESLNEYILDVVNEIDIHAETVLMKLGETENKDDIESINILRQKCISKCHDIEEYNLEIFPDRKKLKFLIFIKNSSMVINEKVKKVNFFNKLGYLVTFNQHFKYDTIRQLEKKLNENVEVVETKLHSFQELIQMKIFIGLIENNTSDLFIDLCDPSKNILKSIILSSSHFELDNCDLDFLPKFINLDLIESLSIYNNKMRYLPSRPLTYFKNISNLTIEGCDNLISISPYNFKGLDNLIELTIMNNGIERIYANAFNGLKNLKMLNLSENKIEKLDVCSFKGLENLETLYLEQNIFDKIKTNNFESLKKLQKLYLSINEIEELESGSFNGLENLKVLKMFMGSSKILAHTNAFAPLKNLEVLDIFDTNFSQIDLNFFNDLTNLKCINACRSNLFSFEINTNLQMLEAIDISEANLTKDQINSIRFDNLKLLICSFERVPKFGENLKNLKALKVKDVTCFERECFQNVTNLNFLNVEFKYAEAIDSINENTLKNFSNFKYLEISNNSASPSDKEYYDTKNYLFLSLFNAVDQIRLKTKFYNGYLRKKICVKECLSEDAYFNEFLNFDDNIKDALQF</sequence>
<dbReference type="GO" id="GO:0005886">
    <property type="term" value="C:plasma membrane"/>
    <property type="evidence" value="ECO:0007669"/>
    <property type="project" value="TreeGrafter"/>
</dbReference>
<evidence type="ECO:0000256" key="3">
    <source>
        <dbReference type="ARBA" id="ARBA00022737"/>
    </source>
</evidence>
<gene>
    <name evidence="4" type="ORF">OXX778_LOCUS9041</name>
</gene>
<dbReference type="PROSITE" id="PS51450">
    <property type="entry name" value="LRR"/>
    <property type="match status" value="2"/>
</dbReference>
<evidence type="ECO:0000313" key="4">
    <source>
        <dbReference type="EMBL" id="CAF0852874.1"/>
    </source>
</evidence>
<dbReference type="PANTHER" id="PTHR24369:SF210">
    <property type="entry name" value="CHAOPTIN-RELATED"/>
    <property type="match status" value="1"/>
</dbReference>
<dbReference type="OrthoDB" id="6363818at2759"/>
<keyword evidence="2" id="KW-0732">Signal</keyword>
<keyword evidence="5" id="KW-1185">Reference proteome</keyword>